<protein>
    <submittedName>
        <fullName evidence="1">Uncharacterized protein</fullName>
    </submittedName>
</protein>
<reference evidence="1" key="2">
    <citation type="submission" date="2016-05" db="EMBL/GenBank/DDBJ databases">
        <authorList>
            <person name="Lavstsen T."/>
            <person name="Jespersen J.S."/>
        </authorList>
    </citation>
    <scope>NUCLEOTIDE SEQUENCE [LARGE SCALE GENOMIC DNA]</scope>
</reference>
<dbReference type="AlphaFoldDB" id="A0A1A8YUS6"/>
<organism evidence="1 4">
    <name type="scientific">Plasmodium ovale wallikeri</name>
    <dbReference type="NCBI Taxonomy" id="864142"/>
    <lineage>
        <taxon>Eukaryota</taxon>
        <taxon>Sar</taxon>
        <taxon>Alveolata</taxon>
        <taxon>Apicomplexa</taxon>
        <taxon>Aconoidasida</taxon>
        <taxon>Haemosporida</taxon>
        <taxon>Plasmodiidae</taxon>
        <taxon>Plasmodium</taxon>
        <taxon>Plasmodium (Plasmodium)</taxon>
    </lineage>
</organism>
<sequence>MWRKTRHTLFTLVKQFHLSSLPIGGRKGEGGERSRITLNTFPSVVKKKKKKKKIGARLNAVEITCALFLKQKLEKVDTISGGNMMIGGTERNDSISVLCPHVGVLIGESQFTCR</sequence>
<name>A0A1A8YUS6_PLAOA</name>
<proteinExistence type="predicted"/>
<reference evidence="3 4" key="1">
    <citation type="submission" date="2016-05" db="EMBL/GenBank/DDBJ databases">
        <authorList>
            <person name="Naeem Raeece"/>
        </authorList>
    </citation>
    <scope>NUCLEOTIDE SEQUENCE [LARGE SCALE GENOMIC DNA]</scope>
</reference>
<dbReference type="Proteomes" id="UP000078550">
    <property type="component" value="Unassembled WGS sequence"/>
</dbReference>
<evidence type="ECO:0000313" key="4">
    <source>
        <dbReference type="Proteomes" id="UP000078555"/>
    </source>
</evidence>
<accession>A0A1A8YUS6</accession>
<keyword evidence="4" id="KW-1185">Reference proteome</keyword>
<gene>
    <name evidence="1" type="ORF">POVWA1_027290</name>
    <name evidence="2" type="ORF">POVWA2_027460</name>
</gene>
<dbReference type="EMBL" id="FLRD01000083">
    <property type="protein sequence ID" value="SBT35425.1"/>
    <property type="molecule type" value="Genomic_DNA"/>
</dbReference>
<evidence type="ECO:0000313" key="1">
    <source>
        <dbReference type="EMBL" id="SBT35425.1"/>
    </source>
</evidence>
<evidence type="ECO:0000313" key="2">
    <source>
        <dbReference type="EMBL" id="SBT35925.1"/>
    </source>
</evidence>
<dbReference type="EMBL" id="FLRE01000110">
    <property type="protein sequence ID" value="SBT35925.1"/>
    <property type="molecule type" value="Genomic_DNA"/>
</dbReference>
<evidence type="ECO:0000313" key="3">
    <source>
        <dbReference type="Proteomes" id="UP000078550"/>
    </source>
</evidence>
<dbReference type="Proteomes" id="UP000078555">
    <property type="component" value="Unassembled WGS sequence"/>
</dbReference>